<dbReference type="InterPro" id="IPR006045">
    <property type="entry name" value="Cupin_1"/>
</dbReference>
<evidence type="ECO:0000259" key="1">
    <source>
        <dbReference type="SMART" id="SM00835"/>
    </source>
</evidence>
<keyword evidence="3" id="KW-1185">Reference proteome</keyword>
<dbReference type="OrthoDB" id="2648023at2"/>
<protein>
    <recommendedName>
        <fullName evidence="1">Cupin type-1 domain-containing protein</fullName>
    </recommendedName>
</protein>
<dbReference type="InterPro" id="IPR014710">
    <property type="entry name" value="RmlC-like_jellyroll"/>
</dbReference>
<feature type="domain" description="Cupin type-1" evidence="1">
    <location>
        <begin position="93"/>
        <end position="210"/>
    </location>
</feature>
<gene>
    <name evidence="2" type="ORF">BOO71_0011368</name>
</gene>
<dbReference type="SMART" id="SM00835">
    <property type="entry name" value="Cupin_1"/>
    <property type="match status" value="1"/>
</dbReference>
<reference evidence="2 3" key="1">
    <citation type="submission" date="2017-01" db="EMBL/GenBank/DDBJ databases">
        <title>Genome Analysis of Deinococcus marmoris KOPRI26562.</title>
        <authorList>
            <person name="Kim J.H."/>
            <person name="Oh H.-M."/>
        </authorList>
    </citation>
    <scope>NUCLEOTIDE SEQUENCE [LARGE SCALE GENOMIC DNA]</scope>
    <source>
        <strain evidence="2 3">KOPRI26562</strain>
    </source>
</reference>
<evidence type="ECO:0000313" key="3">
    <source>
        <dbReference type="Proteomes" id="UP000186607"/>
    </source>
</evidence>
<dbReference type="Proteomes" id="UP000186607">
    <property type="component" value="Unassembled WGS sequence"/>
</dbReference>
<dbReference type="AlphaFoldDB" id="A0A1U7NUK5"/>
<comment type="caution">
    <text evidence="2">The sequence shown here is derived from an EMBL/GenBank/DDBJ whole genome shotgun (WGS) entry which is preliminary data.</text>
</comment>
<dbReference type="InterPro" id="IPR011051">
    <property type="entry name" value="RmlC_Cupin_sf"/>
</dbReference>
<dbReference type="SUPFAM" id="SSF51182">
    <property type="entry name" value="RmlC-like cupins"/>
    <property type="match status" value="1"/>
</dbReference>
<sequence length="213" mass="22870">MICPSPLRTAVLLCAAVLSGVRQFDSKIEEISMTYQNAEQNAASTLSRRELMHRAAVLGLVSLPLVRGAGLAQTTPAPAPTSPTTGAAADYKLSLAGLAPVTILQNTSARKGNKAVWPLLAGISIAQVEIPQGTWRSTHYHTNSSELAVIVQGQASAGLQTPDQTWLELELAAGDCVYFPLGWPHWLRNTGNEVLHTYFNYGHEQPATVEVQD</sequence>
<dbReference type="STRING" id="249408.BOO71_0011368"/>
<organism evidence="2 3">
    <name type="scientific">Deinococcus marmoris</name>
    <dbReference type="NCBI Taxonomy" id="249408"/>
    <lineage>
        <taxon>Bacteria</taxon>
        <taxon>Thermotogati</taxon>
        <taxon>Deinococcota</taxon>
        <taxon>Deinococci</taxon>
        <taxon>Deinococcales</taxon>
        <taxon>Deinococcaceae</taxon>
        <taxon>Deinococcus</taxon>
    </lineage>
</organism>
<proteinExistence type="predicted"/>
<dbReference type="Pfam" id="PF00190">
    <property type="entry name" value="Cupin_1"/>
    <property type="match status" value="1"/>
</dbReference>
<accession>A0A1U7NUK5</accession>
<name>A0A1U7NUK5_9DEIO</name>
<dbReference type="EMBL" id="MSTI01000136">
    <property type="protein sequence ID" value="OLV16601.1"/>
    <property type="molecule type" value="Genomic_DNA"/>
</dbReference>
<dbReference type="Gene3D" id="2.60.120.10">
    <property type="entry name" value="Jelly Rolls"/>
    <property type="match status" value="1"/>
</dbReference>
<evidence type="ECO:0000313" key="2">
    <source>
        <dbReference type="EMBL" id="OLV16601.1"/>
    </source>
</evidence>